<keyword evidence="2" id="KW-1133">Transmembrane helix</keyword>
<dbReference type="InterPro" id="IPR036188">
    <property type="entry name" value="FAD/NAD-bd_sf"/>
</dbReference>
<dbReference type="PANTHER" id="PTHR43476">
    <property type="entry name" value="3-(3-HYDROXY-PHENYL)PROPIONATE/3-HYDROXYCINNAMIC ACID HYDROXYLASE"/>
    <property type="match status" value="1"/>
</dbReference>
<dbReference type="Proteomes" id="UP001595976">
    <property type="component" value="Unassembled WGS sequence"/>
</dbReference>
<dbReference type="SUPFAM" id="SSF51905">
    <property type="entry name" value="FAD/NAD(P)-binding domain"/>
    <property type="match status" value="1"/>
</dbReference>
<accession>A0ABW0F3L3</accession>
<dbReference type="NCBIfam" id="NF004835">
    <property type="entry name" value="PRK06185.1-4"/>
    <property type="match status" value="1"/>
</dbReference>
<dbReference type="Gene3D" id="3.50.50.60">
    <property type="entry name" value="FAD/NAD(P)-binding domain"/>
    <property type="match status" value="2"/>
</dbReference>
<dbReference type="InterPro" id="IPR002938">
    <property type="entry name" value="FAD-bd"/>
</dbReference>
<dbReference type="InterPro" id="IPR050631">
    <property type="entry name" value="PheA/TfdB_FAD_monoxygenase"/>
</dbReference>
<keyword evidence="2" id="KW-0812">Transmembrane</keyword>
<dbReference type="RefSeq" id="WP_046801861.1">
    <property type="nucleotide sequence ID" value="NZ_JAOAOS010000006.1"/>
</dbReference>
<feature type="transmembrane region" description="Helical" evidence="2">
    <location>
        <begin position="12"/>
        <end position="30"/>
    </location>
</feature>
<keyword evidence="2" id="KW-0472">Membrane</keyword>
<evidence type="ECO:0000313" key="5">
    <source>
        <dbReference type="Proteomes" id="UP001595976"/>
    </source>
</evidence>
<organism evidence="4 5">
    <name type="scientific">Bosea minatitlanensis</name>
    <dbReference type="NCBI Taxonomy" id="128782"/>
    <lineage>
        <taxon>Bacteria</taxon>
        <taxon>Pseudomonadati</taxon>
        <taxon>Pseudomonadota</taxon>
        <taxon>Alphaproteobacteria</taxon>
        <taxon>Hyphomicrobiales</taxon>
        <taxon>Boseaceae</taxon>
        <taxon>Bosea</taxon>
    </lineage>
</organism>
<dbReference type="NCBIfam" id="NF004834">
    <property type="entry name" value="PRK06185.1-3"/>
    <property type="match status" value="1"/>
</dbReference>
<dbReference type="PANTHER" id="PTHR43476:SF5">
    <property type="entry name" value="FAD-DEPENDENT MONOOXYGENASE"/>
    <property type="match status" value="1"/>
</dbReference>
<evidence type="ECO:0000313" key="4">
    <source>
        <dbReference type="EMBL" id="MFC5293158.1"/>
    </source>
</evidence>
<feature type="domain" description="FAD-binding" evidence="3">
    <location>
        <begin position="14"/>
        <end position="351"/>
    </location>
</feature>
<keyword evidence="1" id="KW-0560">Oxidoreductase</keyword>
<comment type="caution">
    <text evidence="4">The sequence shown here is derived from an EMBL/GenBank/DDBJ whole genome shotgun (WGS) entry which is preliminary data.</text>
</comment>
<dbReference type="EMBL" id="JBHSLI010000003">
    <property type="protein sequence ID" value="MFC5293158.1"/>
    <property type="molecule type" value="Genomic_DNA"/>
</dbReference>
<reference evidence="5" key="1">
    <citation type="journal article" date="2019" name="Int. J. Syst. Evol. Microbiol.">
        <title>The Global Catalogue of Microorganisms (GCM) 10K type strain sequencing project: providing services to taxonomists for standard genome sequencing and annotation.</title>
        <authorList>
            <consortium name="The Broad Institute Genomics Platform"/>
            <consortium name="The Broad Institute Genome Sequencing Center for Infectious Disease"/>
            <person name="Wu L."/>
            <person name="Ma J."/>
        </authorList>
    </citation>
    <scope>NUCLEOTIDE SEQUENCE [LARGE SCALE GENOMIC DNA]</scope>
    <source>
        <strain evidence="5">CGMCC 1.15643</strain>
    </source>
</reference>
<evidence type="ECO:0000256" key="2">
    <source>
        <dbReference type="SAM" id="Phobius"/>
    </source>
</evidence>
<dbReference type="PRINTS" id="PR00420">
    <property type="entry name" value="RNGMNOXGNASE"/>
</dbReference>
<evidence type="ECO:0000259" key="3">
    <source>
        <dbReference type="Pfam" id="PF01494"/>
    </source>
</evidence>
<name>A0ABW0F3L3_9HYPH</name>
<keyword evidence="5" id="KW-1185">Reference proteome</keyword>
<gene>
    <name evidence="4" type="ORF">ACFPK2_09160</name>
</gene>
<evidence type="ECO:0000256" key="1">
    <source>
        <dbReference type="ARBA" id="ARBA00023002"/>
    </source>
</evidence>
<sequence>MRYYSHVKRSQSCVVVGAGPAGLMLGLLLARSGVDVTVIEKHQDFLRDFRGDTIHPSTLEAIHELGLLDELLSLPHQRAYHLHAEIAGRKATIADFSRLPTRAKFIAFMPQWDFLNFLARKAGEFPRFRLIMSTEATSLRWDNCRVVGLNARQGERELAMEAALVIGADGRNSIIRKAAGLEVQSFGIATDILWMKISKKAGDPQQAMGHAGPSQGLVLIDRGVYWQCGYVITKGTVDSLKEQGLEALRARIADVAPLSADRFEEIRSWDDIHLLSVRIDRLKSWWKPGVLCIGDAAHAMSPIGGVGVNLAIQDAIATANTLAEALREGRLQTRMLEAVQRRRNFPTKATQKLQLMMRSRKRAGEAGNTQIRRPPLFMRLIAQSHLLPRLTGRLIGIGFRPEHVRTRLVDWTCSLRAPAR</sequence>
<dbReference type="Pfam" id="PF01494">
    <property type="entry name" value="FAD_binding_3"/>
    <property type="match status" value="1"/>
</dbReference>
<proteinExistence type="predicted"/>
<protein>
    <submittedName>
        <fullName evidence="4">FAD-dependent oxidoreductase</fullName>
    </submittedName>
</protein>